<dbReference type="PANTHER" id="PTHR45913">
    <property type="entry name" value="EPM2A-INTERACTING PROTEIN 1"/>
    <property type="match status" value="1"/>
</dbReference>
<dbReference type="InterPro" id="IPR008906">
    <property type="entry name" value="HATC_C_dom"/>
</dbReference>
<evidence type="ECO:0000313" key="2">
    <source>
        <dbReference type="EMBL" id="KAL0894040.1"/>
    </source>
</evidence>
<sequence length="597" mass="68242">MSKKRKYDESYVKLGFTFKTERDGTQKPQCFLCGKVLANGSMKPAKLSEHLKTVHPGNVSDSIDDFRIKRARFEKAGTLPKLGFTPTQKPCLEASYKVAYRIAQQKKPHTIAETLVKPCALDIVELVCGKDERKKVEAVPLSNDVIHSRIVEMSSNVLKQVIEELNASPFPFSMQLDESTDVSQCSQLLVFVRYVKHDTRSIKEEFLFCDSLLETTKASDVFEMIKIFFIEQNVDWKTKIGSICTDGAPAMLGNTSGFAAMIKKEIPHVIITHCVLHRHALASRTMPTFLKEVMSTCVKIINFIRARALNHRLFKRLCQEMGSEHEVLLYYTEVRWLSRGQVLKRLFELRAEVLFFLKDKGNSLYEYLESEDFVQGLAYLADIFNHLNEINLSLQGPAVTIVDASERLKGFLGKLPLWKRRVESNHFANFPMLEELIREENSNIISKMVQNEVSKHLETLQTSFEGYFSSESLEKETWVRSPFLIDIDNISDEDLIKDDLIDMRSKELLKAEFHAKDLGEFWCSLSQAYPLLVKRAMSVLIPFATTYLCEAGFSALVSIKTKSRNRLNVADDMRLALSKTIPQFNILIEAKQQHPSH</sequence>
<protein>
    <recommendedName>
        <fullName evidence="1">HAT C-terminal dimerisation domain-containing protein</fullName>
    </recommendedName>
</protein>
<dbReference type="Proteomes" id="UP001549920">
    <property type="component" value="Unassembled WGS sequence"/>
</dbReference>
<evidence type="ECO:0000313" key="3">
    <source>
        <dbReference type="Proteomes" id="UP001549920"/>
    </source>
</evidence>
<proteinExistence type="predicted"/>
<dbReference type="EMBL" id="JBEUOH010000005">
    <property type="protein sequence ID" value="KAL0894040.1"/>
    <property type="molecule type" value="Genomic_DNA"/>
</dbReference>
<feature type="domain" description="HAT C-terminal dimerisation" evidence="1">
    <location>
        <begin position="514"/>
        <end position="568"/>
    </location>
</feature>
<comment type="caution">
    <text evidence="2">The sequence shown here is derived from an EMBL/GenBank/DDBJ whole genome shotgun (WGS) entry which is preliminary data.</text>
</comment>
<accession>A0ABR3ICP5</accession>
<name>A0ABR3ICP5_LOXSC</name>
<dbReference type="SUPFAM" id="SSF53098">
    <property type="entry name" value="Ribonuclease H-like"/>
    <property type="match status" value="1"/>
</dbReference>
<gene>
    <name evidence="2" type="ORF">ABMA27_014102</name>
</gene>
<dbReference type="PANTHER" id="PTHR45913:SF19">
    <property type="entry name" value="LOW QUALITY PROTEIN: ZINC FINGER BED DOMAIN-CONTAINING PROTEIN 5-LIKE"/>
    <property type="match status" value="1"/>
</dbReference>
<evidence type="ECO:0000259" key="1">
    <source>
        <dbReference type="Pfam" id="PF05699"/>
    </source>
</evidence>
<dbReference type="InterPro" id="IPR012337">
    <property type="entry name" value="RNaseH-like_sf"/>
</dbReference>
<reference evidence="2 3" key="1">
    <citation type="submission" date="2024-06" db="EMBL/GenBank/DDBJ databases">
        <title>A chromosome-level genome assembly of beet webworm, Loxostege sticticalis.</title>
        <authorList>
            <person name="Zhang Y."/>
        </authorList>
    </citation>
    <scope>NUCLEOTIDE SEQUENCE [LARGE SCALE GENOMIC DNA]</scope>
    <source>
        <strain evidence="2">AQ026</strain>
        <tissue evidence="2">Whole body</tissue>
    </source>
</reference>
<keyword evidence="3" id="KW-1185">Reference proteome</keyword>
<organism evidence="2 3">
    <name type="scientific">Loxostege sticticalis</name>
    <name type="common">Beet webworm moth</name>
    <dbReference type="NCBI Taxonomy" id="481309"/>
    <lineage>
        <taxon>Eukaryota</taxon>
        <taxon>Metazoa</taxon>
        <taxon>Ecdysozoa</taxon>
        <taxon>Arthropoda</taxon>
        <taxon>Hexapoda</taxon>
        <taxon>Insecta</taxon>
        <taxon>Pterygota</taxon>
        <taxon>Neoptera</taxon>
        <taxon>Endopterygota</taxon>
        <taxon>Lepidoptera</taxon>
        <taxon>Glossata</taxon>
        <taxon>Ditrysia</taxon>
        <taxon>Pyraloidea</taxon>
        <taxon>Crambidae</taxon>
        <taxon>Pyraustinae</taxon>
        <taxon>Loxostege</taxon>
    </lineage>
</organism>
<dbReference type="Pfam" id="PF05699">
    <property type="entry name" value="Dimer_Tnp_hAT"/>
    <property type="match status" value="1"/>
</dbReference>